<evidence type="ECO:0000256" key="1">
    <source>
        <dbReference type="ARBA" id="ARBA00022737"/>
    </source>
</evidence>
<dbReference type="VEuPathDB" id="FungiDB:MMYC01_205225"/>
<dbReference type="SMART" id="SM00248">
    <property type="entry name" value="ANK"/>
    <property type="match status" value="3"/>
</dbReference>
<dbReference type="SUPFAM" id="SSF48403">
    <property type="entry name" value="Ankyrin repeat"/>
    <property type="match status" value="1"/>
</dbReference>
<dbReference type="GO" id="GO:0000062">
    <property type="term" value="F:fatty-acyl-CoA binding"/>
    <property type="evidence" value="ECO:0007669"/>
    <property type="project" value="TreeGrafter"/>
</dbReference>
<dbReference type="STRING" id="100816.A0A175W7K9"/>
<evidence type="ECO:0000313" key="6">
    <source>
        <dbReference type="Proteomes" id="UP000078237"/>
    </source>
</evidence>
<gene>
    <name evidence="5" type="ORF">MMYC01_205225</name>
</gene>
<organism evidence="5 6">
    <name type="scientific">Madurella mycetomatis</name>
    <dbReference type="NCBI Taxonomy" id="100816"/>
    <lineage>
        <taxon>Eukaryota</taxon>
        <taxon>Fungi</taxon>
        <taxon>Dikarya</taxon>
        <taxon>Ascomycota</taxon>
        <taxon>Pezizomycotina</taxon>
        <taxon>Sordariomycetes</taxon>
        <taxon>Sordariomycetidae</taxon>
        <taxon>Sordariales</taxon>
        <taxon>Sordariales incertae sedis</taxon>
        <taxon>Madurella</taxon>
    </lineage>
</organism>
<dbReference type="AlphaFoldDB" id="A0A175W7K9"/>
<keyword evidence="6" id="KW-1185">Reference proteome</keyword>
<comment type="caution">
    <text evidence="5">The sequence shown here is derived from an EMBL/GenBank/DDBJ whole genome shotgun (WGS) entry which is preliminary data.</text>
</comment>
<evidence type="ECO:0000259" key="4">
    <source>
        <dbReference type="Pfam" id="PF24883"/>
    </source>
</evidence>
<name>A0A175W7K9_9PEZI</name>
<evidence type="ECO:0000256" key="2">
    <source>
        <dbReference type="ARBA" id="ARBA00023121"/>
    </source>
</evidence>
<keyword evidence="2" id="KW-0446">Lipid-binding</keyword>
<dbReference type="Proteomes" id="UP000078237">
    <property type="component" value="Unassembled WGS sequence"/>
</dbReference>
<dbReference type="Gene3D" id="3.40.50.300">
    <property type="entry name" value="P-loop containing nucleotide triphosphate hydrolases"/>
    <property type="match status" value="1"/>
</dbReference>
<dbReference type="PROSITE" id="PS50088">
    <property type="entry name" value="ANK_REPEAT"/>
    <property type="match status" value="2"/>
</dbReference>
<feature type="repeat" description="ANK" evidence="3">
    <location>
        <begin position="210"/>
        <end position="241"/>
    </location>
</feature>
<dbReference type="InterPro" id="IPR002110">
    <property type="entry name" value="Ankyrin_rpt"/>
</dbReference>
<dbReference type="Pfam" id="PF24883">
    <property type="entry name" value="NPHP3_N"/>
    <property type="match status" value="1"/>
</dbReference>
<dbReference type="OrthoDB" id="21416at2759"/>
<dbReference type="EMBL" id="LCTW02000085">
    <property type="protein sequence ID" value="KXX79489.1"/>
    <property type="molecule type" value="Genomic_DNA"/>
</dbReference>
<dbReference type="Pfam" id="PF12796">
    <property type="entry name" value="Ank_2"/>
    <property type="match status" value="1"/>
</dbReference>
<dbReference type="InterPro" id="IPR056884">
    <property type="entry name" value="NPHP3-like_N"/>
</dbReference>
<dbReference type="InterPro" id="IPR036770">
    <property type="entry name" value="Ankyrin_rpt-contain_sf"/>
</dbReference>
<dbReference type="PANTHER" id="PTHR24119:SF0">
    <property type="entry name" value="ACYL-COA-BINDING DOMAIN-CONTAINING PROTEIN 6"/>
    <property type="match status" value="1"/>
</dbReference>
<keyword evidence="1" id="KW-0677">Repeat</keyword>
<evidence type="ECO:0000313" key="5">
    <source>
        <dbReference type="EMBL" id="KXX79489.1"/>
    </source>
</evidence>
<dbReference type="PROSITE" id="PS50297">
    <property type="entry name" value="ANK_REP_REGION"/>
    <property type="match status" value="2"/>
</dbReference>
<proteinExistence type="predicted"/>
<dbReference type="InterPro" id="IPR027417">
    <property type="entry name" value="P-loop_NTPase"/>
</dbReference>
<evidence type="ECO:0000256" key="3">
    <source>
        <dbReference type="PROSITE-ProRule" id="PRU00023"/>
    </source>
</evidence>
<reference evidence="5 6" key="1">
    <citation type="journal article" date="2016" name="Genome Announc.">
        <title>Genome Sequence of Madurella mycetomatis mm55, Isolated from a Human Mycetoma Case in Sudan.</title>
        <authorList>
            <person name="Smit S."/>
            <person name="Derks M.F."/>
            <person name="Bervoets S."/>
            <person name="Fahal A."/>
            <person name="van Leeuwen W."/>
            <person name="van Belkum A."/>
            <person name="van de Sande W.W."/>
        </authorList>
    </citation>
    <scope>NUCLEOTIDE SEQUENCE [LARGE SCALE GENOMIC DNA]</scope>
    <source>
        <strain evidence="6">mm55</strain>
    </source>
</reference>
<feature type="repeat" description="ANK" evidence="3">
    <location>
        <begin position="177"/>
        <end position="209"/>
    </location>
</feature>
<sequence>MGGDREVDRFLSKDSRIGKTILTAIIINKLITDFSDNRKIGLLYLYCGFRRSDEQKLEDLLASLLKQLAQGHSSLPESMKSLYDKHEKDRARQSFNEILSTLRSVEITASDEDVKHYIGGQIEHGMPKLRDIINQNPQLEKDIKIGITNASKGMSGHEAVVALLLRKGANIEAKDNYCETPLHRASWYEREAVVALLLEKGANIEAKDNDGWTPLLWAAWYGRETVAALLLEKGANTQGGE</sequence>
<keyword evidence="3" id="KW-0040">ANK repeat</keyword>
<dbReference type="Gene3D" id="1.25.40.20">
    <property type="entry name" value="Ankyrin repeat-containing domain"/>
    <property type="match status" value="1"/>
</dbReference>
<accession>A0A175W7K9</accession>
<feature type="domain" description="Nephrocystin 3-like N-terminal" evidence="4">
    <location>
        <begin position="17"/>
        <end position="105"/>
    </location>
</feature>
<protein>
    <submittedName>
        <fullName evidence="5">Ankyrin repeat domain-containing protein 65</fullName>
    </submittedName>
</protein>
<dbReference type="PANTHER" id="PTHR24119">
    <property type="entry name" value="ACYL-COA-BINDING DOMAIN-CONTAINING PROTEIN 6"/>
    <property type="match status" value="1"/>
</dbReference>